<evidence type="ECO:0000256" key="3">
    <source>
        <dbReference type="ARBA" id="ARBA00022475"/>
    </source>
</evidence>
<dbReference type="Proteomes" id="UP000192917">
    <property type="component" value="Unassembled WGS sequence"/>
</dbReference>
<dbReference type="GO" id="GO:0005886">
    <property type="term" value="C:plasma membrane"/>
    <property type="evidence" value="ECO:0007669"/>
    <property type="project" value="UniProtKB-SubCell"/>
</dbReference>
<feature type="transmembrane region" description="Helical" evidence="9">
    <location>
        <begin position="210"/>
        <end position="233"/>
    </location>
</feature>
<dbReference type="GO" id="GO:0022857">
    <property type="term" value="F:transmembrane transporter activity"/>
    <property type="evidence" value="ECO:0007669"/>
    <property type="project" value="UniProtKB-UniRule"/>
</dbReference>
<evidence type="ECO:0000256" key="6">
    <source>
        <dbReference type="ARBA" id="ARBA00022989"/>
    </source>
</evidence>
<feature type="transmembrane region" description="Helical" evidence="9">
    <location>
        <begin position="245"/>
        <end position="269"/>
    </location>
</feature>
<evidence type="ECO:0000256" key="8">
    <source>
        <dbReference type="ARBA" id="ARBA00038436"/>
    </source>
</evidence>
<feature type="compositionally biased region" description="Basic and acidic residues" evidence="10">
    <location>
        <begin position="77"/>
        <end position="92"/>
    </location>
</feature>
<evidence type="ECO:0000256" key="1">
    <source>
        <dbReference type="ARBA" id="ARBA00004429"/>
    </source>
</evidence>
<evidence type="ECO:0000256" key="10">
    <source>
        <dbReference type="SAM" id="MobiDB-lite"/>
    </source>
</evidence>
<dbReference type="STRING" id="560819.SAMN05428998_106143"/>
<comment type="subunit">
    <text evidence="9">The complex comprises the extracytoplasmic solute receptor protein and the two transmembrane proteins.</text>
</comment>
<gene>
    <name evidence="12" type="ORF">SAMN05428998_106143</name>
</gene>
<dbReference type="PANTHER" id="PTHR35011">
    <property type="entry name" value="2,3-DIKETO-L-GULONATE TRAP TRANSPORTER SMALL PERMEASE PROTEIN YIAM"/>
    <property type="match status" value="1"/>
</dbReference>
<proteinExistence type="inferred from homology"/>
<dbReference type="Pfam" id="PF04290">
    <property type="entry name" value="DctQ"/>
    <property type="match status" value="1"/>
</dbReference>
<feature type="transmembrane region" description="Helical" evidence="9">
    <location>
        <begin position="186"/>
        <end position="204"/>
    </location>
</feature>
<feature type="transmembrane region" description="Helical" evidence="9">
    <location>
        <begin position="12"/>
        <end position="32"/>
    </location>
</feature>
<feature type="compositionally biased region" description="Basic and acidic residues" evidence="10">
    <location>
        <begin position="101"/>
        <end position="111"/>
    </location>
</feature>
<dbReference type="InterPro" id="IPR055348">
    <property type="entry name" value="DctQ"/>
</dbReference>
<evidence type="ECO:0000256" key="7">
    <source>
        <dbReference type="ARBA" id="ARBA00023136"/>
    </source>
</evidence>
<dbReference type="InterPro" id="IPR007387">
    <property type="entry name" value="TRAP_DctQ"/>
</dbReference>
<comment type="similarity">
    <text evidence="8 9">Belongs to the TRAP transporter small permease family.</text>
</comment>
<accession>A0A1Y6BS85</accession>
<evidence type="ECO:0000313" key="13">
    <source>
        <dbReference type="Proteomes" id="UP000192917"/>
    </source>
</evidence>
<feature type="transmembrane region" description="Helical" evidence="9">
    <location>
        <begin position="360"/>
        <end position="386"/>
    </location>
</feature>
<reference evidence="12 13" key="1">
    <citation type="submission" date="2017-04" db="EMBL/GenBank/DDBJ databases">
        <authorList>
            <person name="Afonso C.L."/>
            <person name="Miller P.J."/>
            <person name="Scott M.A."/>
            <person name="Spackman E."/>
            <person name="Goraichik I."/>
            <person name="Dimitrov K.M."/>
            <person name="Suarez D.L."/>
            <person name="Swayne D.E."/>
        </authorList>
    </citation>
    <scope>NUCLEOTIDE SEQUENCE [LARGE SCALE GENOMIC DNA]</scope>
    <source>
        <strain evidence="12 13">USBA 355</strain>
    </source>
</reference>
<dbReference type="EMBL" id="FWZX01000006">
    <property type="protein sequence ID" value="SMF18129.1"/>
    <property type="molecule type" value="Genomic_DNA"/>
</dbReference>
<dbReference type="AlphaFoldDB" id="A0A1Y6BS85"/>
<organism evidence="12 13">
    <name type="scientific">Tistlia consotensis USBA 355</name>
    <dbReference type="NCBI Taxonomy" id="560819"/>
    <lineage>
        <taxon>Bacteria</taxon>
        <taxon>Pseudomonadati</taxon>
        <taxon>Pseudomonadota</taxon>
        <taxon>Alphaproteobacteria</taxon>
        <taxon>Rhodospirillales</taxon>
        <taxon>Rhodovibrionaceae</taxon>
        <taxon>Tistlia</taxon>
    </lineage>
</organism>
<keyword evidence="7 9" id="KW-0472">Membrane</keyword>
<feature type="transmembrane region" description="Helical" evidence="9">
    <location>
        <begin position="151"/>
        <end position="174"/>
    </location>
</feature>
<keyword evidence="3" id="KW-1003">Cell membrane</keyword>
<keyword evidence="6 9" id="KW-1133">Transmembrane helix</keyword>
<dbReference type="RefSeq" id="WP_235017091.1">
    <property type="nucleotide sequence ID" value="NZ_FWZX01000006.1"/>
</dbReference>
<evidence type="ECO:0000256" key="9">
    <source>
        <dbReference type="RuleBase" id="RU369079"/>
    </source>
</evidence>
<name>A0A1Y6BS85_9PROT</name>
<dbReference type="PANTHER" id="PTHR35011:SF4">
    <property type="entry name" value="SLL1102 PROTEIN"/>
    <property type="match status" value="1"/>
</dbReference>
<keyword evidence="2 9" id="KW-0813">Transport</keyword>
<protein>
    <recommendedName>
        <fullName evidence="9">TRAP transporter small permease protein</fullName>
    </recommendedName>
</protein>
<evidence type="ECO:0000259" key="11">
    <source>
        <dbReference type="Pfam" id="PF04290"/>
    </source>
</evidence>
<comment type="caution">
    <text evidence="9">Lacks conserved residue(s) required for the propagation of feature annotation.</text>
</comment>
<feature type="transmembrane region" description="Helical" evidence="9">
    <location>
        <begin position="318"/>
        <end position="340"/>
    </location>
</feature>
<evidence type="ECO:0000313" key="12">
    <source>
        <dbReference type="EMBL" id="SMF18129.1"/>
    </source>
</evidence>
<feature type="region of interest" description="Disordered" evidence="10">
    <location>
        <begin position="77"/>
        <end position="113"/>
    </location>
</feature>
<evidence type="ECO:0000256" key="2">
    <source>
        <dbReference type="ARBA" id="ARBA00022448"/>
    </source>
</evidence>
<sequence>MVSENDTGGGGWRTKATVALAVVVLVCFFLPWTSWQRGDAAPESYTGLGVLGLSFDAVGESHAGAVATVQAELQRRHDEVGKAEQKAEEARQKAAAAQAELEAKPDDSRAKRDAKRWTQAAERAAQQIVDRKAELARAQEEKHAFWTHYLFYIYPLLVLLLPLAALATPAFVLLGRRCAARGAATLAGVTGFLLFLSAHIWFGLPLLGTIGLGGWLTLAAALLIVPVAAGLEGTADAIDWINTRIGLGVAWLTLFMVLVQFILVLMRYVFGIGSIMTQESLIYAHGFLFMIVAGYTLMQGGHVRVDIFYRSAPARRKAVVDIFGVFALLIPVCCLIWAYSLPYVVSSWQILEGSRETSGIPGIFLLKTSMLIFVVLVVLQGIALAFRSMLVLAGLREDAGPATGGAH</sequence>
<evidence type="ECO:0000256" key="4">
    <source>
        <dbReference type="ARBA" id="ARBA00022519"/>
    </source>
</evidence>
<feature type="domain" description="Tripartite ATP-independent periplasmic transporters DctQ component" evidence="11">
    <location>
        <begin position="256"/>
        <end position="388"/>
    </location>
</feature>
<keyword evidence="5 9" id="KW-0812">Transmembrane</keyword>
<comment type="function">
    <text evidence="9">Part of the tripartite ATP-independent periplasmic (TRAP) transport system.</text>
</comment>
<keyword evidence="4 9" id="KW-0997">Cell inner membrane</keyword>
<comment type="subcellular location">
    <subcellularLocation>
        <location evidence="1 9">Cell inner membrane</location>
        <topology evidence="1 9">Multi-pass membrane protein</topology>
    </subcellularLocation>
</comment>
<evidence type="ECO:0000256" key="5">
    <source>
        <dbReference type="ARBA" id="ARBA00022692"/>
    </source>
</evidence>
<feature type="transmembrane region" description="Helical" evidence="9">
    <location>
        <begin position="281"/>
        <end position="298"/>
    </location>
</feature>
<keyword evidence="13" id="KW-1185">Reference proteome</keyword>